<dbReference type="RefSeq" id="WP_311580441.1">
    <property type="nucleotide sequence ID" value="NZ_JAVRIF010000004.1"/>
</dbReference>
<dbReference type="PANTHER" id="PTHR37948:SF1">
    <property type="entry name" value="BLL5189 PROTEIN"/>
    <property type="match status" value="1"/>
</dbReference>
<dbReference type="PANTHER" id="PTHR37948">
    <property type="entry name" value="ZGC:113208"/>
    <property type="match status" value="1"/>
</dbReference>
<keyword evidence="2" id="KW-1185">Reference proteome</keyword>
<protein>
    <submittedName>
        <fullName evidence="1">Uncharacterized protein</fullName>
    </submittedName>
</protein>
<comment type="caution">
    <text evidence="1">The sequence shown here is derived from an EMBL/GenBank/DDBJ whole genome shotgun (WGS) entry which is preliminary data.</text>
</comment>
<evidence type="ECO:0000313" key="1">
    <source>
        <dbReference type="EMBL" id="MDT0603707.1"/>
    </source>
</evidence>
<gene>
    <name evidence="1" type="ORF">RM573_08890</name>
</gene>
<dbReference type="Proteomes" id="UP001266357">
    <property type="component" value="Unassembled WGS sequence"/>
</dbReference>
<evidence type="ECO:0000313" key="2">
    <source>
        <dbReference type="Proteomes" id="UP001266357"/>
    </source>
</evidence>
<name>A0ABU3A2D4_9GAMM</name>
<proteinExistence type="predicted"/>
<sequence length="158" mass="19114">MQQNYSYELAENQGENFHPLFVPQLTPKEMLSLGIFGGKYLTDCQEEFPADWFIDAKLSPFKKDISLNYFSVDASQSLSQWQANGWIHPQDPRGWFQWYCRYYLGRRTDEEDLRQIKRWRAFKRHYSAVAKFCERFDFSCRKKQRQALLHWSYDSRNI</sequence>
<accession>A0ABU3A2D4</accession>
<organism evidence="1 2">
    <name type="scientific">Thalassotalea castellviae</name>
    <dbReference type="NCBI Taxonomy" id="3075612"/>
    <lineage>
        <taxon>Bacteria</taxon>
        <taxon>Pseudomonadati</taxon>
        <taxon>Pseudomonadota</taxon>
        <taxon>Gammaproteobacteria</taxon>
        <taxon>Alteromonadales</taxon>
        <taxon>Colwelliaceae</taxon>
        <taxon>Thalassotalea</taxon>
    </lineage>
</organism>
<dbReference type="EMBL" id="JAVRIF010000004">
    <property type="protein sequence ID" value="MDT0603707.1"/>
    <property type="molecule type" value="Genomic_DNA"/>
</dbReference>
<reference evidence="1 2" key="1">
    <citation type="submission" date="2023-09" db="EMBL/GenBank/DDBJ databases">
        <authorList>
            <person name="Rey-Velasco X."/>
        </authorList>
    </citation>
    <scope>NUCLEOTIDE SEQUENCE [LARGE SCALE GENOMIC DNA]</scope>
    <source>
        <strain evidence="1 2">W431</strain>
    </source>
</reference>